<dbReference type="AlphaFoldDB" id="A0A830FEM1"/>
<sequence>MSDESTTPPHDPPQTPSGKSAYVSKIVRDRISDQTFREWYAEQQVAENILEGQAYFNGPSPPKDPGKHTPSKLLQCHRKASYDRQNAPNEGTPPEGLFWIGSEFEEQVIVPFLQDATTPKTYVQNSVWIDTEITVEGTTVRLRGSTDPAIVTKDAEPLFVTEIKTTKDVQHLSEPKPHHKAQLHAYLYALDEEHDHSVRDGLVVYGSRTTFDLKAFHIEFDPEFWERVTEWMAAQTNYEARGELPPADSERDWECSYCSYKHRCGEADTPYSDIEFDGLLPLFADYDRDPLTEYLDGYADAGAKLTPTLAHVYPDLVPEYGAYEWSCPACPETFAWDALDWDGDTDDPPLCPNCLDAGEMVTLGGPEPHDQLSQ</sequence>
<feature type="region of interest" description="Disordered" evidence="1">
    <location>
        <begin position="1"/>
        <end position="23"/>
    </location>
</feature>
<dbReference type="Proteomes" id="UP000607197">
    <property type="component" value="Unassembled WGS sequence"/>
</dbReference>
<dbReference type="RefSeq" id="WP_188979671.1">
    <property type="nucleotide sequence ID" value="NZ_BMPG01000003.1"/>
</dbReference>
<dbReference type="PANTHER" id="PTHR36531:SF2">
    <property type="entry name" value="CRISPR-ASSOCIATED EXONUCLEASE CAS4"/>
    <property type="match status" value="1"/>
</dbReference>
<gene>
    <name evidence="3" type="ORF">GCM10009039_26440</name>
</gene>
<evidence type="ECO:0000313" key="4">
    <source>
        <dbReference type="Proteomes" id="UP000607197"/>
    </source>
</evidence>
<reference evidence="3" key="1">
    <citation type="journal article" date="2014" name="Int. J. Syst. Evol. Microbiol.">
        <title>Complete genome sequence of Corynebacterium casei LMG S-19264T (=DSM 44701T), isolated from a smear-ripened cheese.</title>
        <authorList>
            <consortium name="US DOE Joint Genome Institute (JGI-PGF)"/>
            <person name="Walter F."/>
            <person name="Albersmeier A."/>
            <person name="Kalinowski J."/>
            <person name="Ruckert C."/>
        </authorList>
    </citation>
    <scope>NUCLEOTIDE SEQUENCE</scope>
    <source>
        <strain evidence="3">JCM 19596</strain>
    </source>
</reference>
<dbReference type="OrthoDB" id="10444at2157"/>
<dbReference type="InterPro" id="IPR051827">
    <property type="entry name" value="Cas4_exonuclease"/>
</dbReference>
<dbReference type="Pfam" id="PF12705">
    <property type="entry name" value="PDDEXK_1"/>
    <property type="match status" value="1"/>
</dbReference>
<evidence type="ECO:0000256" key="1">
    <source>
        <dbReference type="SAM" id="MobiDB-lite"/>
    </source>
</evidence>
<protein>
    <recommendedName>
        <fullName evidence="2">PD-(D/E)XK endonuclease-like domain-containing protein</fullName>
    </recommendedName>
</protein>
<organism evidence="3 4">
    <name type="scientific">Halocalculus aciditolerans</name>
    <dbReference type="NCBI Taxonomy" id="1383812"/>
    <lineage>
        <taxon>Archaea</taxon>
        <taxon>Methanobacteriati</taxon>
        <taxon>Methanobacteriota</taxon>
        <taxon>Stenosarchaea group</taxon>
        <taxon>Halobacteria</taxon>
        <taxon>Halobacteriales</taxon>
        <taxon>Halobacteriaceae</taxon>
        <taxon>Halocalculus</taxon>
    </lineage>
</organism>
<accession>A0A830FEM1</accession>
<comment type="caution">
    <text evidence="3">The sequence shown here is derived from an EMBL/GenBank/DDBJ whole genome shotgun (WGS) entry which is preliminary data.</text>
</comment>
<evidence type="ECO:0000259" key="2">
    <source>
        <dbReference type="Pfam" id="PF12705"/>
    </source>
</evidence>
<dbReference type="PANTHER" id="PTHR36531">
    <property type="entry name" value="CRISPR-ASSOCIATED EXONUCLEASE CAS4"/>
    <property type="match status" value="1"/>
</dbReference>
<feature type="domain" description="PD-(D/E)XK endonuclease-like" evidence="2">
    <location>
        <begin position="125"/>
        <end position="264"/>
    </location>
</feature>
<reference evidence="3" key="2">
    <citation type="submission" date="2020-09" db="EMBL/GenBank/DDBJ databases">
        <authorList>
            <person name="Sun Q."/>
            <person name="Ohkuma M."/>
        </authorList>
    </citation>
    <scope>NUCLEOTIDE SEQUENCE</scope>
    <source>
        <strain evidence="3">JCM 19596</strain>
    </source>
</reference>
<dbReference type="Gene3D" id="3.90.320.10">
    <property type="match status" value="1"/>
</dbReference>
<proteinExistence type="predicted"/>
<dbReference type="EMBL" id="BMPG01000003">
    <property type="protein sequence ID" value="GGL67150.1"/>
    <property type="molecule type" value="Genomic_DNA"/>
</dbReference>
<feature type="region of interest" description="Disordered" evidence="1">
    <location>
        <begin position="52"/>
        <end position="71"/>
    </location>
</feature>
<keyword evidence="4" id="KW-1185">Reference proteome</keyword>
<dbReference type="InterPro" id="IPR011604">
    <property type="entry name" value="PDDEXK-like_dom_sf"/>
</dbReference>
<evidence type="ECO:0000313" key="3">
    <source>
        <dbReference type="EMBL" id="GGL67150.1"/>
    </source>
</evidence>
<dbReference type="InterPro" id="IPR038726">
    <property type="entry name" value="PDDEXK_AddAB-type"/>
</dbReference>
<name>A0A830FEM1_9EURY</name>